<name>A0A3P3Y993_PLABS</name>
<proteinExistence type="predicted"/>
<dbReference type="AlphaFoldDB" id="A0A3P3Y993"/>
<evidence type="ECO:0000256" key="1">
    <source>
        <dbReference type="SAM" id="MobiDB-lite"/>
    </source>
</evidence>
<feature type="compositionally biased region" description="Low complexity" evidence="1">
    <location>
        <begin position="434"/>
        <end position="446"/>
    </location>
</feature>
<reference evidence="2 3" key="1">
    <citation type="submission" date="2018-03" db="EMBL/GenBank/DDBJ databases">
        <authorList>
            <person name="Fogelqvist J."/>
        </authorList>
    </citation>
    <scope>NUCLEOTIDE SEQUENCE [LARGE SCALE GENOMIC DNA]</scope>
</reference>
<feature type="compositionally biased region" description="Acidic residues" evidence="1">
    <location>
        <begin position="402"/>
        <end position="411"/>
    </location>
</feature>
<sequence>MDADGGVAQAAITPMSLPSFDDADDDDDESAAAATLPEVEFAAVRSPLPVLHRSHRSRVFSTFLKADCVWLKLSESGFKWRMATFPTAPDATATGAAASPSAMDPFYFTFPIRSLSLDTKAAYFTVHLRGSQGPPDVGLQQGYQWVQASLSFGDDQFGGVTRIPLHAVESVRGEGPDILDVKLRHRSDPVVIICCCLEHRDQVVSLMNELLSFDAPARGSVRHDLQRIPDWLWSQMIWMHEDSVEVNGKQMHLALTPGRLVGFANGAICLVVPLCRLVTIECDGDAMSTTFEVVNMDDVTGQCPPVRTLIRAPSIAARNRWLAGLDLDAQMRQLPSPLVDVVAKPNEPKSMAAPTIKQRLTQALMESDTSSSSRDTLSVPVPIRRRLQHMALLAESPTEKGDLDDDDDDGNGDSLASECYVTFTTSANEEDQLSGSSDSGSENGSGNHAKATQPADAGLGAFMTYHVKALKKSKGDQVCENFREPQQFFSFFYRELYPRFAACRSTVLGSSRWQVLSDRLFSLRGAATKSIDRAVAELEADMESGTYFLRHCFVLVEDTNAESHLVDFGFPGFDSQTINTGRYSLIRAWRLFGGSGNESYTEEQWDVALQAGNGVARELMQATLDLGASRSTTGLTPEMRSASFESNFTLLLSLWIAGYLAAHSQDVKEDQITMVTLDALLDWMGLSAPNRALFDSNRAMLPRAWQFNPSIYTMSSLDADEGVICTPIHFLRLLRFVLAQRIGRLNEIIAGSLAWKAKRSQNPVKRRRHVAIDELLAQVQEEKEAVENVVAHLPTLACLTSHMKMEPFRRHHHEQ</sequence>
<accession>A0A3P3Y993</accession>
<gene>
    <name evidence="2" type="ORF">PLBR_LOCUS3909</name>
</gene>
<evidence type="ECO:0000313" key="2">
    <source>
        <dbReference type="EMBL" id="SPQ96694.1"/>
    </source>
</evidence>
<organism evidence="2 3">
    <name type="scientific">Plasmodiophora brassicae</name>
    <name type="common">Clubroot disease agent</name>
    <dbReference type="NCBI Taxonomy" id="37360"/>
    <lineage>
        <taxon>Eukaryota</taxon>
        <taxon>Sar</taxon>
        <taxon>Rhizaria</taxon>
        <taxon>Endomyxa</taxon>
        <taxon>Phytomyxea</taxon>
        <taxon>Plasmodiophorida</taxon>
        <taxon>Plasmodiophoridae</taxon>
        <taxon>Plasmodiophora</taxon>
    </lineage>
</organism>
<feature type="region of interest" description="Disordered" evidence="1">
    <location>
        <begin position="428"/>
        <end position="453"/>
    </location>
</feature>
<dbReference type="Proteomes" id="UP000290189">
    <property type="component" value="Unassembled WGS sequence"/>
</dbReference>
<dbReference type="EMBL" id="OVEO01000006">
    <property type="protein sequence ID" value="SPQ96694.1"/>
    <property type="molecule type" value="Genomic_DNA"/>
</dbReference>
<evidence type="ECO:0000313" key="3">
    <source>
        <dbReference type="Proteomes" id="UP000290189"/>
    </source>
</evidence>
<geneLocation type="mitochondrion" evidence="2"/>
<keyword evidence="2" id="KW-0496">Mitochondrion</keyword>
<feature type="region of interest" description="Disordered" evidence="1">
    <location>
        <begin position="393"/>
        <end position="415"/>
    </location>
</feature>
<protein>
    <submittedName>
        <fullName evidence="2">Uncharacterized protein</fullName>
    </submittedName>
</protein>